<keyword evidence="3" id="KW-1185">Reference proteome</keyword>
<protein>
    <submittedName>
        <fullName evidence="2">HalOD1 output domain-containing protein</fullName>
    </submittedName>
</protein>
<feature type="domain" description="Halobacterial output" evidence="1">
    <location>
        <begin position="19"/>
        <end position="82"/>
    </location>
</feature>
<dbReference type="Proteomes" id="UP001595925">
    <property type="component" value="Unassembled WGS sequence"/>
</dbReference>
<gene>
    <name evidence="2" type="ORF">ACFPFO_03570</name>
</gene>
<evidence type="ECO:0000259" key="1">
    <source>
        <dbReference type="Pfam" id="PF18545"/>
    </source>
</evidence>
<name>A0ABD5QBG3_9EURY</name>
<dbReference type="EMBL" id="JBHSJG010000010">
    <property type="protein sequence ID" value="MFC4986865.1"/>
    <property type="molecule type" value="Genomic_DNA"/>
</dbReference>
<proteinExistence type="predicted"/>
<evidence type="ECO:0000313" key="3">
    <source>
        <dbReference type="Proteomes" id="UP001595925"/>
    </source>
</evidence>
<dbReference type="InterPro" id="IPR040624">
    <property type="entry name" value="HalOD1"/>
</dbReference>
<reference evidence="2 3" key="1">
    <citation type="journal article" date="2019" name="Int. J. Syst. Evol. Microbiol.">
        <title>The Global Catalogue of Microorganisms (GCM) 10K type strain sequencing project: providing services to taxonomists for standard genome sequencing and annotation.</title>
        <authorList>
            <consortium name="The Broad Institute Genomics Platform"/>
            <consortium name="The Broad Institute Genome Sequencing Center for Infectious Disease"/>
            <person name="Wu L."/>
            <person name="Ma J."/>
        </authorList>
    </citation>
    <scope>NUCLEOTIDE SEQUENCE [LARGE SCALE GENOMIC DNA]</scope>
    <source>
        <strain evidence="2 3">CGMCC 1.15824</strain>
    </source>
</reference>
<organism evidence="2 3">
    <name type="scientific">Saliphagus infecundisoli</name>
    <dbReference type="NCBI Taxonomy" id="1849069"/>
    <lineage>
        <taxon>Archaea</taxon>
        <taxon>Methanobacteriati</taxon>
        <taxon>Methanobacteriota</taxon>
        <taxon>Stenosarchaea group</taxon>
        <taxon>Halobacteria</taxon>
        <taxon>Halobacteriales</taxon>
        <taxon>Natrialbaceae</taxon>
        <taxon>Saliphagus</taxon>
    </lineage>
</organism>
<dbReference type="Pfam" id="PF18545">
    <property type="entry name" value="HalOD1"/>
    <property type="match status" value="1"/>
</dbReference>
<dbReference type="RefSeq" id="WP_224829695.1">
    <property type="nucleotide sequence ID" value="NZ_JAIVEF010000024.1"/>
</dbReference>
<accession>A0ABD5QBG3</accession>
<sequence length="106" mass="11744">MAIHDSTEVVLNYNYQCTEGPSEAVIRGIAVVWNVPPSKLVPLYNAIDPEALNALFNHKNDDGKSNITAEFSYMDIHVVVSNTQITLNFQYDINQEIVTAASSTKD</sequence>
<dbReference type="AlphaFoldDB" id="A0ABD5QBG3"/>
<comment type="caution">
    <text evidence="2">The sequence shown here is derived from an EMBL/GenBank/DDBJ whole genome shotgun (WGS) entry which is preliminary data.</text>
</comment>
<evidence type="ECO:0000313" key="2">
    <source>
        <dbReference type="EMBL" id="MFC4986865.1"/>
    </source>
</evidence>